<evidence type="ECO:0000313" key="5">
    <source>
        <dbReference type="EMBL" id="GEC20060.1"/>
    </source>
</evidence>
<dbReference type="Proteomes" id="UP000320338">
    <property type="component" value="Unassembled WGS sequence"/>
</dbReference>
<dbReference type="AlphaFoldDB" id="A0A4Y3WPR5"/>
<gene>
    <name evidence="5" type="ORF">PHY01_23430</name>
</gene>
<feature type="domain" description="UspA" evidence="4">
    <location>
        <begin position="164"/>
        <end position="299"/>
    </location>
</feature>
<dbReference type="InterPro" id="IPR014729">
    <property type="entry name" value="Rossmann-like_a/b/a_fold"/>
</dbReference>
<name>A0A4Y3WPR5_9PSEU</name>
<evidence type="ECO:0000256" key="3">
    <source>
        <dbReference type="ARBA" id="ARBA00022840"/>
    </source>
</evidence>
<keyword evidence="6" id="KW-1185">Reference proteome</keyword>
<dbReference type="PRINTS" id="PR01438">
    <property type="entry name" value="UNVRSLSTRESS"/>
</dbReference>
<dbReference type="EMBL" id="BJNG01000017">
    <property type="protein sequence ID" value="GEC20060.1"/>
    <property type="molecule type" value="Genomic_DNA"/>
</dbReference>
<protein>
    <submittedName>
        <fullName evidence="5">Universal stress protein</fullName>
    </submittedName>
</protein>
<dbReference type="Gene3D" id="3.40.50.620">
    <property type="entry name" value="HUPs"/>
    <property type="match status" value="2"/>
</dbReference>
<dbReference type="Pfam" id="PF00582">
    <property type="entry name" value="Usp"/>
    <property type="match status" value="2"/>
</dbReference>
<dbReference type="SUPFAM" id="SSF52402">
    <property type="entry name" value="Adenine nucleotide alpha hydrolases-like"/>
    <property type="match status" value="2"/>
</dbReference>
<dbReference type="GO" id="GO:0005524">
    <property type="term" value="F:ATP binding"/>
    <property type="evidence" value="ECO:0007669"/>
    <property type="project" value="UniProtKB-KW"/>
</dbReference>
<evidence type="ECO:0000313" key="6">
    <source>
        <dbReference type="Proteomes" id="UP000320338"/>
    </source>
</evidence>
<evidence type="ECO:0000259" key="4">
    <source>
        <dbReference type="Pfam" id="PF00582"/>
    </source>
</evidence>
<evidence type="ECO:0000256" key="1">
    <source>
        <dbReference type="ARBA" id="ARBA00008791"/>
    </source>
</evidence>
<accession>A0A4Y3WPR5</accession>
<dbReference type="RefSeq" id="WP_141278600.1">
    <property type="nucleotide sequence ID" value="NZ_BAAARZ010000019.1"/>
</dbReference>
<sequence>MHPSGTRPPAGARVTGARDVRAAGPVVVGVDDTDHARAAVAWAASEAVRLGAPLRLVAATGLVGDHLPGRAGRDRRLHEVLDAARGCAVAAGGGAVATELRTGYPVTVLADESRAARLLVVGDRGTSRIEGVLAGSVAVPLLGRSRCPVVVVRGHPRDPAGLPVVVGVDGTPGDDAVLDVALELAAARGAELVVLHGSGQPPDGPATDLLVGPAVAREVLADLELRSLTEHAVARGAGCGVDVRVVGGSGRAVDLLLAGAPRAQLVVVGSRGRGDLAGLLFGSVSTALVHRADCPVVVVGPLARPVPQAG</sequence>
<keyword evidence="3" id="KW-0067">ATP-binding</keyword>
<dbReference type="InterPro" id="IPR006016">
    <property type="entry name" value="UspA"/>
</dbReference>
<dbReference type="PANTHER" id="PTHR46268:SF27">
    <property type="entry name" value="UNIVERSAL STRESS PROTEIN RV2623"/>
    <property type="match status" value="1"/>
</dbReference>
<dbReference type="OrthoDB" id="3569526at2"/>
<organism evidence="5 6">
    <name type="scientific">Pseudonocardia hydrocarbonoxydans</name>
    <dbReference type="NCBI Taxonomy" id="76726"/>
    <lineage>
        <taxon>Bacteria</taxon>
        <taxon>Bacillati</taxon>
        <taxon>Actinomycetota</taxon>
        <taxon>Actinomycetes</taxon>
        <taxon>Pseudonocardiales</taxon>
        <taxon>Pseudonocardiaceae</taxon>
        <taxon>Pseudonocardia</taxon>
    </lineage>
</organism>
<evidence type="ECO:0000256" key="2">
    <source>
        <dbReference type="ARBA" id="ARBA00022741"/>
    </source>
</evidence>
<keyword evidence="2" id="KW-0547">Nucleotide-binding</keyword>
<reference evidence="5 6" key="1">
    <citation type="submission" date="2019-06" db="EMBL/GenBank/DDBJ databases">
        <title>Whole genome shotgun sequence of Pseudonocardia hydrocarbonoxydans NBRC 14498.</title>
        <authorList>
            <person name="Hosoyama A."/>
            <person name="Uohara A."/>
            <person name="Ohji S."/>
            <person name="Ichikawa N."/>
        </authorList>
    </citation>
    <scope>NUCLEOTIDE SEQUENCE [LARGE SCALE GENOMIC DNA]</scope>
    <source>
        <strain evidence="5 6">NBRC 14498</strain>
    </source>
</reference>
<comment type="similarity">
    <text evidence="1">Belongs to the universal stress protein A family.</text>
</comment>
<feature type="domain" description="UspA" evidence="4">
    <location>
        <begin position="25"/>
        <end position="153"/>
    </location>
</feature>
<proteinExistence type="inferred from homology"/>
<dbReference type="InterPro" id="IPR006015">
    <property type="entry name" value="Universal_stress_UspA"/>
</dbReference>
<comment type="caution">
    <text evidence="5">The sequence shown here is derived from an EMBL/GenBank/DDBJ whole genome shotgun (WGS) entry which is preliminary data.</text>
</comment>
<dbReference type="PANTHER" id="PTHR46268">
    <property type="entry name" value="STRESS RESPONSE PROTEIN NHAX"/>
    <property type="match status" value="1"/>
</dbReference>